<proteinExistence type="predicted"/>
<dbReference type="EMBL" id="GEDC01013154">
    <property type="protein sequence ID" value="JAS24144.1"/>
    <property type="molecule type" value="Transcribed_RNA"/>
</dbReference>
<feature type="chain" id="PRO_5013108327" evidence="1">
    <location>
        <begin position="16"/>
        <end position="171"/>
    </location>
</feature>
<gene>
    <name evidence="2" type="ORF">g.1408</name>
</gene>
<feature type="non-terminal residue" evidence="2">
    <location>
        <position position="1"/>
    </location>
</feature>
<sequence>SLLMILWINCIEVKAYVNVGVLIDIEKLTLDCFDVLTRFFDVYFEYNSTASDVVRDFKSEFRKIESNLSWALDEMVRHNVSRTHLYYTSVKTVYKDFKFLESVHKLPDLKAEDEIIRVKLNIREMRFVFPYVIPGKTLWRYAKLRGDYRLDFNSSEEDSSLQLVPDSQGII</sequence>
<name>A0A1B6DEL7_9HEMI</name>
<organism evidence="2">
    <name type="scientific">Clastoptera arizonana</name>
    <name type="common">Arizona spittle bug</name>
    <dbReference type="NCBI Taxonomy" id="38151"/>
    <lineage>
        <taxon>Eukaryota</taxon>
        <taxon>Metazoa</taxon>
        <taxon>Ecdysozoa</taxon>
        <taxon>Arthropoda</taxon>
        <taxon>Hexapoda</taxon>
        <taxon>Insecta</taxon>
        <taxon>Pterygota</taxon>
        <taxon>Neoptera</taxon>
        <taxon>Paraneoptera</taxon>
        <taxon>Hemiptera</taxon>
        <taxon>Auchenorrhyncha</taxon>
        <taxon>Cercopoidea</taxon>
        <taxon>Clastopteridae</taxon>
        <taxon>Clastoptera</taxon>
    </lineage>
</organism>
<evidence type="ECO:0000256" key="1">
    <source>
        <dbReference type="SAM" id="SignalP"/>
    </source>
</evidence>
<protein>
    <submittedName>
        <fullName evidence="2">Uncharacterized protein</fullName>
    </submittedName>
</protein>
<feature type="signal peptide" evidence="1">
    <location>
        <begin position="1"/>
        <end position="15"/>
    </location>
</feature>
<keyword evidence="1" id="KW-0732">Signal</keyword>
<evidence type="ECO:0000313" key="2">
    <source>
        <dbReference type="EMBL" id="JAS24144.1"/>
    </source>
</evidence>
<accession>A0A1B6DEL7</accession>
<dbReference type="AlphaFoldDB" id="A0A1B6DEL7"/>
<reference evidence="2" key="1">
    <citation type="submission" date="2015-12" db="EMBL/GenBank/DDBJ databases">
        <title>De novo transcriptome assembly of four potential Pierce s Disease insect vectors from Arizona vineyards.</title>
        <authorList>
            <person name="Tassone E.E."/>
        </authorList>
    </citation>
    <scope>NUCLEOTIDE SEQUENCE</scope>
</reference>